<feature type="coiled-coil region" evidence="1">
    <location>
        <begin position="310"/>
        <end position="341"/>
    </location>
</feature>
<feature type="region of interest" description="Disordered" evidence="2">
    <location>
        <begin position="1"/>
        <end position="20"/>
    </location>
</feature>
<evidence type="ECO:0000313" key="4">
    <source>
        <dbReference type="Proteomes" id="UP000263993"/>
    </source>
</evidence>
<evidence type="ECO:0000313" key="3">
    <source>
        <dbReference type="EMBL" id="RDV01130.1"/>
    </source>
</evidence>
<keyword evidence="4" id="KW-1185">Reference proteome</keyword>
<dbReference type="EMBL" id="QRGO01000003">
    <property type="protein sequence ID" value="RDV01130.1"/>
    <property type="molecule type" value="Genomic_DNA"/>
</dbReference>
<sequence>MRTADHHHRSADNPPDIDELSARLAALANRIDTLNGGRRPPGARSGPAAAPRREPAASPAGDGGVRQWPRLPVPDEAPAPDRAESVPPARVVHMGDHEQRLAELTAARDRQATDLREAREHLERQALAIKSLRDLASERDAEVAELTRRLMESEADKVALESQLASALRDASNSSVRLAAKEGALNNQSADLADAQQLIDHLHAELAAAQVAVATQVVATEERIERRHELERSALIANTERRVADLQGIIAERDARLEALEQDKVTLAEEIAALRALLDDSHAEITAAIETAAGKDSHIAFLDTVINVTRENAEATVKELIAEFDRERTEFKREREALIAKAQTASAFQQDIAKLLPRLLERRAAAA</sequence>
<accession>A0A371B0R6</accession>
<evidence type="ECO:0000256" key="1">
    <source>
        <dbReference type="SAM" id="Coils"/>
    </source>
</evidence>
<feature type="compositionally biased region" description="Low complexity" evidence="2">
    <location>
        <begin position="36"/>
        <end position="60"/>
    </location>
</feature>
<dbReference type="AlphaFoldDB" id="A0A371B0R6"/>
<feature type="coiled-coil region" evidence="1">
    <location>
        <begin position="101"/>
        <end position="212"/>
    </location>
</feature>
<protein>
    <submittedName>
        <fullName evidence="3">Uncharacterized protein</fullName>
    </submittedName>
</protein>
<feature type="coiled-coil region" evidence="1">
    <location>
        <begin position="243"/>
        <end position="277"/>
    </location>
</feature>
<organism evidence="3 4">
    <name type="scientific">Undibacter mobilis</name>
    <dbReference type="NCBI Taxonomy" id="2292256"/>
    <lineage>
        <taxon>Bacteria</taxon>
        <taxon>Pseudomonadati</taxon>
        <taxon>Pseudomonadota</taxon>
        <taxon>Alphaproteobacteria</taxon>
        <taxon>Hyphomicrobiales</taxon>
        <taxon>Nitrobacteraceae</taxon>
        <taxon>Undibacter</taxon>
    </lineage>
</organism>
<dbReference type="OrthoDB" id="8443902at2"/>
<dbReference type="Proteomes" id="UP000263993">
    <property type="component" value="Unassembled WGS sequence"/>
</dbReference>
<keyword evidence="1" id="KW-0175">Coiled coil</keyword>
<gene>
    <name evidence="3" type="ORF">DXH78_17990</name>
</gene>
<evidence type="ECO:0000256" key="2">
    <source>
        <dbReference type="SAM" id="MobiDB-lite"/>
    </source>
</evidence>
<dbReference type="RefSeq" id="WP_115518646.1">
    <property type="nucleotide sequence ID" value="NZ_QRGO01000003.1"/>
</dbReference>
<reference evidence="4" key="1">
    <citation type="submission" date="2018-08" db="EMBL/GenBank/DDBJ databases">
        <authorList>
            <person name="Kim S.-J."/>
            <person name="Jung G.-Y."/>
        </authorList>
    </citation>
    <scope>NUCLEOTIDE SEQUENCE [LARGE SCALE GENOMIC DNA]</scope>
    <source>
        <strain evidence="4">GY_H</strain>
    </source>
</reference>
<comment type="caution">
    <text evidence="3">The sequence shown here is derived from an EMBL/GenBank/DDBJ whole genome shotgun (WGS) entry which is preliminary data.</text>
</comment>
<proteinExistence type="predicted"/>
<feature type="region of interest" description="Disordered" evidence="2">
    <location>
        <begin position="30"/>
        <end position="87"/>
    </location>
</feature>
<name>A0A371B0R6_9BRAD</name>